<organism evidence="1 2">
    <name type="scientific">Acetobacter cerevisiae</name>
    <dbReference type="NCBI Taxonomy" id="178900"/>
    <lineage>
        <taxon>Bacteria</taxon>
        <taxon>Pseudomonadati</taxon>
        <taxon>Pseudomonadota</taxon>
        <taxon>Alphaproteobacteria</taxon>
        <taxon>Acetobacterales</taxon>
        <taxon>Acetobacteraceae</taxon>
        <taxon>Acetobacter</taxon>
    </lineage>
</organism>
<reference evidence="1 2" key="1">
    <citation type="submission" date="2022-06" db="EMBL/GenBank/DDBJ databases">
        <title>Acetobacer genomes from food samples.</title>
        <authorList>
            <person name="Sombolestani A."/>
        </authorList>
    </citation>
    <scope>NUCLEOTIDE SEQUENCE [LARGE SCALE GENOMIC DNA]</scope>
    <source>
        <strain evidence="1 2">R-83281</strain>
    </source>
</reference>
<sequence length="127" mass="14067">MSKTLDVTRQTCGRYVVETCLRPDGAVFLRTPDIFPVNARNWHGPYDTMDAAITDFLDRTAIPKITRKKLSSLRDHGYAGDVGGKEMILHLDRWTGATTLSDFELVEESGNPPIFSGALNENSGSCF</sequence>
<keyword evidence="2" id="KW-1185">Reference proteome</keyword>
<comment type="caution">
    <text evidence="1">The sequence shown here is derived from an EMBL/GenBank/DDBJ whole genome shotgun (WGS) entry which is preliminary data.</text>
</comment>
<proteinExistence type="predicted"/>
<dbReference type="Proteomes" id="UP001523543">
    <property type="component" value="Unassembled WGS sequence"/>
</dbReference>
<evidence type="ECO:0000313" key="1">
    <source>
        <dbReference type="EMBL" id="MCP1246765.1"/>
    </source>
</evidence>
<evidence type="ECO:0000313" key="2">
    <source>
        <dbReference type="Proteomes" id="UP001523543"/>
    </source>
</evidence>
<gene>
    <name evidence="1" type="ORF">NKW54_12560</name>
</gene>
<dbReference type="RefSeq" id="WP_253550992.1">
    <property type="nucleotide sequence ID" value="NZ_JAMYZR010000028.1"/>
</dbReference>
<dbReference type="EMBL" id="JAMYZR010000028">
    <property type="protein sequence ID" value="MCP1246765.1"/>
    <property type="molecule type" value="Genomic_DNA"/>
</dbReference>
<protein>
    <submittedName>
        <fullName evidence="1">Uncharacterized protein</fullName>
    </submittedName>
</protein>
<accession>A0ABT1ETR8</accession>
<name>A0ABT1ETR8_9PROT</name>